<dbReference type="EMBL" id="MZXW01000019">
    <property type="protein sequence ID" value="RXT46640.1"/>
    <property type="molecule type" value="Genomic_DNA"/>
</dbReference>
<comment type="caution">
    <text evidence="1">The sequence shown here is derived from an EMBL/GenBank/DDBJ whole genome shotgun (WGS) entry which is preliminary data.</text>
</comment>
<keyword evidence="2" id="KW-1185">Reference proteome</keyword>
<dbReference type="AlphaFoldDB" id="A0A4Q1V6T1"/>
<name>A0A4Q1V6T1_9BRAD</name>
<dbReference type="Proteomes" id="UP000290819">
    <property type="component" value="Unassembled WGS sequence"/>
</dbReference>
<evidence type="ECO:0000313" key="1">
    <source>
        <dbReference type="EMBL" id="RXT46640.1"/>
    </source>
</evidence>
<dbReference type="OrthoDB" id="8075301at2"/>
<evidence type="ECO:0000313" key="2">
    <source>
        <dbReference type="Proteomes" id="UP000290819"/>
    </source>
</evidence>
<dbReference type="RefSeq" id="WP_129271593.1">
    <property type="nucleotide sequence ID" value="NZ_MZXW01000019.1"/>
</dbReference>
<accession>A0A4Q1V6T1</accession>
<sequence length="123" mass="14086">MEFRQIKLANYTAFGEKVKAWAKGNDPIPGDLEELREQLAAAEVGATIPDNITKVKFIQADDDTWIVRLPAKQYLEASEKRLEEADYTLPAFYERTFRSKPHVEDKMKFQAERIADYTINGCG</sequence>
<reference evidence="1 2" key="1">
    <citation type="submission" date="2017-03" db="EMBL/GenBank/DDBJ databases">
        <authorList>
            <person name="Safronova V.I."/>
            <person name="Sazanova A.L."/>
            <person name="Chirak E.R."/>
        </authorList>
    </citation>
    <scope>NUCLEOTIDE SEQUENCE [LARGE SCALE GENOMIC DNA]</scope>
    <source>
        <strain evidence="1 2">Opo-243</strain>
    </source>
</reference>
<organism evidence="1 2">
    <name type="scientific">Bradyrhizobium betae</name>
    <dbReference type="NCBI Taxonomy" id="244734"/>
    <lineage>
        <taxon>Bacteria</taxon>
        <taxon>Pseudomonadati</taxon>
        <taxon>Pseudomonadota</taxon>
        <taxon>Alphaproteobacteria</taxon>
        <taxon>Hyphomicrobiales</taxon>
        <taxon>Nitrobacteraceae</taxon>
        <taxon>Bradyrhizobium</taxon>
    </lineage>
</organism>
<proteinExistence type="predicted"/>
<protein>
    <submittedName>
        <fullName evidence="1">Uncharacterized protein</fullName>
    </submittedName>
</protein>
<gene>
    <name evidence="1" type="ORF">B5V03_17085</name>
</gene>